<dbReference type="AlphaFoldDB" id="A0A1A9VHH0"/>
<organism evidence="1 2">
    <name type="scientific">Glossina austeni</name>
    <name type="common">Savannah tsetse fly</name>
    <dbReference type="NCBI Taxonomy" id="7395"/>
    <lineage>
        <taxon>Eukaryota</taxon>
        <taxon>Metazoa</taxon>
        <taxon>Ecdysozoa</taxon>
        <taxon>Arthropoda</taxon>
        <taxon>Hexapoda</taxon>
        <taxon>Insecta</taxon>
        <taxon>Pterygota</taxon>
        <taxon>Neoptera</taxon>
        <taxon>Endopterygota</taxon>
        <taxon>Diptera</taxon>
        <taxon>Brachycera</taxon>
        <taxon>Muscomorpha</taxon>
        <taxon>Hippoboscoidea</taxon>
        <taxon>Glossinidae</taxon>
        <taxon>Glossina</taxon>
    </lineage>
</organism>
<accession>A0A1A9VHH0</accession>
<name>A0A1A9VHH0_GLOAU</name>
<proteinExistence type="predicted"/>
<dbReference type="EnsemblMetazoa" id="GAUT037504-RA">
    <property type="protein sequence ID" value="GAUT037504-PA"/>
    <property type="gene ID" value="GAUT037504"/>
</dbReference>
<evidence type="ECO:0000313" key="2">
    <source>
        <dbReference type="Proteomes" id="UP000078200"/>
    </source>
</evidence>
<protein>
    <submittedName>
        <fullName evidence="1">Uncharacterized protein</fullName>
    </submittedName>
</protein>
<sequence length="162" mass="18181">MLLGSQNESGTKIITSVMVMGIKEANIIVSNSFIFVLKQQQQQQQQQQQLAYVHRKVMLRHNNINLLCHNSRSKVPSQRMGVCEHCGTNTNVSENIATERANKYGNVNANASANASDKYKRKQNESCKVYVFDAPHITLDGLSFFYISLDLTKMMGNLPTIA</sequence>
<reference evidence="1" key="1">
    <citation type="submission" date="2020-05" db="UniProtKB">
        <authorList>
            <consortium name="EnsemblMetazoa"/>
        </authorList>
    </citation>
    <scope>IDENTIFICATION</scope>
    <source>
        <strain evidence="1">TTRI</strain>
    </source>
</reference>
<dbReference type="Proteomes" id="UP000078200">
    <property type="component" value="Unassembled WGS sequence"/>
</dbReference>
<keyword evidence="2" id="KW-1185">Reference proteome</keyword>
<dbReference type="VEuPathDB" id="VectorBase:GAUT037504"/>
<evidence type="ECO:0000313" key="1">
    <source>
        <dbReference type="EnsemblMetazoa" id="GAUT037504-PA"/>
    </source>
</evidence>